<name>A0A4R6GHW7_9BURK</name>
<feature type="domain" description="PilZ" evidence="1">
    <location>
        <begin position="17"/>
        <end position="113"/>
    </location>
</feature>
<dbReference type="Pfam" id="PF07238">
    <property type="entry name" value="PilZ"/>
    <property type="match status" value="1"/>
</dbReference>
<evidence type="ECO:0000259" key="1">
    <source>
        <dbReference type="Pfam" id="PF07238"/>
    </source>
</evidence>
<organism evidence="2 3">
    <name type="scientific">Herminiimonas fonticola</name>
    <dbReference type="NCBI Taxonomy" id="303380"/>
    <lineage>
        <taxon>Bacteria</taxon>
        <taxon>Pseudomonadati</taxon>
        <taxon>Pseudomonadota</taxon>
        <taxon>Betaproteobacteria</taxon>
        <taxon>Burkholderiales</taxon>
        <taxon>Oxalobacteraceae</taxon>
        <taxon>Herminiimonas</taxon>
    </lineage>
</organism>
<accession>A0A4R6GHW7</accession>
<dbReference type="EMBL" id="SNWF01000004">
    <property type="protein sequence ID" value="TDN94581.1"/>
    <property type="molecule type" value="Genomic_DNA"/>
</dbReference>
<dbReference type="RefSeq" id="WP_112991300.1">
    <property type="nucleotide sequence ID" value="NZ_PTLZ01000001.1"/>
</dbReference>
<proteinExistence type="predicted"/>
<reference evidence="2 3" key="1">
    <citation type="submission" date="2019-03" db="EMBL/GenBank/DDBJ databases">
        <title>Genomic Encyclopedia of Type Strains, Phase IV (KMG-IV): sequencing the most valuable type-strain genomes for metagenomic binning, comparative biology and taxonomic classification.</title>
        <authorList>
            <person name="Goeker M."/>
        </authorList>
    </citation>
    <scope>NUCLEOTIDE SEQUENCE [LARGE SCALE GENOMIC DNA]</scope>
    <source>
        <strain evidence="2 3">DSM 18555</strain>
    </source>
</reference>
<dbReference type="AlphaFoldDB" id="A0A4R6GHW7"/>
<gene>
    <name evidence="2" type="ORF">EV677_1131</name>
</gene>
<dbReference type="SUPFAM" id="SSF141371">
    <property type="entry name" value="PilZ domain-like"/>
    <property type="match status" value="1"/>
</dbReference>
<dbReference type="InterPro" id="IPR009875">
    <property type="entry name" value="PilZ_domain"/>
</dbReference>
<dbReference type="Proteomes" id="UP000294737">
    <property type="component" value="Unassembled WGS sequence"/>
</dbReference>
<comment type="caution">
    <text evidence="2">The sequence shown here is derived from an EMBL/GenBank/DDBJ whole genome shotgun (WGS) entry which is preliminary data.</text>
</comment>
<protein>
    <submittedName>
        <fullName evidence="2">PilZ domain-containing protein</fullName>
    </submittedName>
</protein>
<evidence type="ECO:0000313" key="2">
    <source>
        <dbReference type="EMBL" id="TDN94581.1"/>
    </source>
</evidence>
<keyword evidence="3" id="KW-1185">Reference proteome</keyword>
<dbReference type="GO" id="GO:0035438">
    <property type="term" value="F:cyclic-di-GMP binding"/>
    <property type="evidence" value="ECO:0007669"/>
    <property type="project" value="InterPro"/>
</dbReference>
<sequence>MTAHQLMLAQVQRPTDRKIFRRRAILTSGNNQTSHARTIDISAQDLNIMVDTPLEIGHSASLAFNVTIKQKTTPLEFKGRVSYCVLVGTEGFRVGFALASGDALHKKHIAHIMQESL</sequence>
<evidence type="ECO:0000313" key="3">
    <source>
        <dbReference type="Proteomes" id="UP000294737"/>
    </source>
</evidence>
<dbReference type="OrthoDB" id="8811313at2"/>